<dbReference type="PANTHER" id="PTHR46579:SF1">
    <property type="entry name" value="F5_8 TYPE C DOMAIN-CONTAINING PROTEIN"/>
    <property type="match status" value="1"/>
</dbReference>
<reference evidence="1" key="1">
    <citation type="submission" date="2022-11" db="UniProtKB">
        <authorList>
            <consortium name="EnsemblMetazoa"/>
        </authorList>
    </citation>
    <scope>IDENTIFICATION</scope>
</reference>
<dbReference type="Proteomes" id="UP000887567">
    <property type="component" value="Unplaced"/>
</dbReference>
<dbReference type="PANTHER" id="PTHR46579">
    <property type="entry name" value="F5/8 TYPE C DOMAIN-CONTAINING PROTEIN-RELATED"/>
    <property type="match status" value="1"/>
</dbReference>
<dbReference type="OrthoDB" id="5988677at2759"/>
<proteinExistence type="predicted"/>
<dbReference type="RefSeq" id="XP_020906134.1">
    <property type="nucleotide sequence ID" value="XM_021050475.2"/>
</dbReference>
<dbReference type="EnsemblMetazoa" id="XM_021050475.2">
    <property type="protein sequence ID" value="XP_020906134.1"/>
    <property type="gene ID" value="LOC110244271"/>
</dbReference>
<dbReference type="AlphaFoldDB" id="A0A913XLC3"/>
<accession>A0A913XLC3</accession>
<protein>
    <submittedName>
        <fullName evidence="1">Uncharacterized protein</fullName>
    </submittedName>
</protein>
<evidence type="ECO:0000313" key="1">
    <source>
        <dbReference type="EnsemblMetazoa" id="XP_020906134.1"/>
    </source>
</evidence>
<dbReference type="OMA" id="VPVHAYK"/>
<organism evidence="1 2">
    <name type="scientific">Exaiptasia diaphana</name>
    <name type="common">Tropical sea anemone</name>
    <name type="synonym">Aiptasia pulchella</name>
    <dbReference type="NCBI Taxonomy" id="2652724"/>
    <lineage>
        <taxon>Eukaryota</taxon>
        <taxon>Metazoa</taxon>
        <taxon>Cnidaria</taxon>
        <taxon>Anthozoa</taxon>
        <taxon>Hexacorallia</taxon>
        <taxon>Actiniaria</taxon>
        <taxon>Aiptasiidae</taxon>
        <taxon>Exaiptasia</taxon>
    </lineage>
</organism>
<evidence type="ECO:0000313" key="2">
    <source>
        <dbReference type="Proteomes" id="UP000887567"/>
    </source>
</evidence>
<dbReference type="GeneID" id="110244271"/>
<keyword evidence="2" id="KW-1185">Reference proteome</keyword>
<sequence>MLVHLHSLISDLPGKAVIMLHKLFNGLFGCTICFHPGLRLNVRGNVRVYPFGKDYEIRDSDEMRKHAIMAEFTQTEVFGIKGFSVLHNYISLPEGCPVDYMHCILQGTGKWIIQAILNSKNKDTPYYLKPRQQKILNEKLSKIAVPHDMDRKPRSLDHIKYWKAIEVQHFLLYFGLPLLKGMLHEKYFHHFALLTSAT</sequence>
<name>A0A913XLC3_EXADI</name>